<dbReference type="InterPro" id="IPR016197">
    <property type="entry name" value="Chromo-like_dom_sf"/>
</dbReference>
<accession>A0ABN8NGX9</accession>
<evidence type="ECO:0000259" key="2">
    <source>
        <dbReference type="PROSITE" id="PS50013"/>
    </source>
</evidence>
<dbReference type="Proteomes" id="UP001159405">
    <property type="component" value="Unassembled WGS sequence"/>
</dbReference>
<comment type="caution">
    <text evidence="3">The sequence shown here is derived from an EMBL/GenBank/DDBJ whole genome shotgun (WGS) entry which is preliminary data.</text>
</comment>
<name>A0ABN8NGX9_9CNID</name>
<proteinExistence type="predicted"/>
<protein>
    <recommendedName>
        <fullName evidence="2">Chromo domain-containing protein</fullName>
    </recommendedName>
</protein>
<dbReference type="EMBL" id="CALNXK010000021">
    <property type="protein sequence ID" value="CAH3108877.1"/>
    <property type="molecule type" value="Genomic_DNA"/>
</dbReference>
<reference evidence="3 4" key="1">
    <citation type="submission" date="2022-05" db="EMBL/GenBank/DDBJ databases">
        <authorList>
            <consortium name="Genoscope - CEA"/>
            <person name="William W."/>
        </authorList>
    </citation>
    <scope>NUCLEOTIDE SEQUENCE [LARGE SCALE GENOMIC DNA]</scope>
</reference>
<sequence>MFEKSYLPNFTEEMFTVYKRMARQVPVYKLKDDAGEILDGTFYEPELQKIIKNDDVYRVEKILRKRKRKGILEYFVKWKGYPDKFNSWIAESNISNLPGDWEVALTEIHYPHSWNNVQGNFGNRFFLRNQELSGVWEVVIIPPGHYSSVEDILSKMKGLIENVKRFNDDVTFSYDKFTRKVTIHLQNNVELFFGNIGYLLGFSPEKIIANTSTAERQVDLEYGFHDLFIYCDLIQSQYVGDALVPLLRIVPVEGKVGERVSKSFLRPQYLPVSRKQFETVEVDIKTDTGDTFKMKKLHTPNHKLHEQYYVNQAKQKGGSLPAFHGARFQRGYGLGSIFRGLFRWAMPHLQQGAKVIGKKALQTGVNVVQDVLDRDNVKTAVHKRTKQALGLPSQNSLQEQSGAGKKSIKRKAQGTKITAPTFKVVITEAILFVRKVKLASSIILGHAAALKHSSAKYPVRRIDCKVLSIPRGFS</sequence>
<feature type="domain" description="Chromo" evidence="2">
    <location>
        <begin position="57"/>
        <end position="98"/>
    </location>
</feature>
<dbReference type="PROSITE" id="PS50013">
    <property type="entry name" value="CHROMO_2"/>
    <property type="match status" value="1"/>
</dbReference>
<feature type="non-terminal residue" evidence="3">
    <location>
        <position position="474"/>
    </location>
</feature>
<feature type="region of interest" description="Disordered" evidence="1">
    <location>
        <begin position="388"/>
        <end position="411"/>
    </location>
</feature>
<dbReference type="SUPFAM" id="SSF54160">
    <property type="entry name" value="Chromo domain-like"/>
    <property type="match status" value="1"/>
</dbReference>
<gene>
    <name evidence="3" type="ORF">PLOB_00017889</name>
</gene>
<evidence type="ECO:0000256" key="1">
    <source>
        <dbReference type="SAM" id="MobiDB-lite"/>
    </source>
</evidence>
<feature type="compositionally biased region" description="Polar residues" evidence="1">
    <location>
        <begin position="392"/>
        <end position="401"/>
    </location>
</feature>
<dbReference type="InterPro" id="IPR000953">
    <property type="entry name" value="Chromo/chromo_shadow_dom"/>
</dbReference>
<dbReference type="PANTHER" id="PTHR46585">
    <property type="entry name" value="INTEGRASE CORE DOMAIN CONTAINING PROTEIN"/>
    <property type="match status" value="1"/>
</dbReference>
<evidence type="ECO:0000313" key="3">
    <source>
        <dbReference type="EMBL" id="CAH3108877.1"/>
    </source>
</evidence>
<dbReference type="SMART" id="SM00298">
    <property type="entry name" value="CHROMO"/>
    <property type="match status" value="1"/>
</dbReference>
<dbReference type="Pfam" id="PF00385">
    <property type="entry name" value="Chromo"/>
    <property type="match status" value="1"/>
</dbReference>
<organism evidence="3 4">
    <name type="scientific">Porites lobata</name>
    <dbReference type="NCBI Taxonomy" id="104759"/>
    <lineage>
        <taxon>Eukaryota</taxon>
        <taxon>Metazoa</taxon>
        <taxon>Cnidaria</taxon>
        <taxon>Anthozoa</taxon>
        <taxon>Hexacorallia</taxon>
        <taxon>Scleractinia</taxon>
        <taxon>Fungiina</taxon>
        <taxon>Poritidae</taxon>
        <taxon>Porites</taxon>
    </lineage>
</organism>
<keyword evidence="4" id="KW-1185">Reference proteome</keyword>
<evidence type="ECO:0000313" key="4">
    <source>
        <dbReference type="Proteomes" id="UP001159405"/>
    </source>
</evidence>
<dbReference type="CDD" id="cd00024">
    <property type="entry name" value="CD_CSD"/>
    <property type="match status" value="1"/>
</dbReference>
<dbReference type="PANTHER" id="PTHR46585:SF1">
    <property type="entry name" value="CHROMO DOMAIN-CONTAINING PROTEIN"/>
    <property type="match status" value="1"/>
</dbReference>
<dbReference type="InterPro" id="IPR023780">
    <property type="entry name" value="Chromo_domain"/>
</dbReference>
<dbReference type="Gene3D" id="2.40.50.40">
    <property type="match status" value="1"/>
</dbReference>